<dbReference type="InterPro" id="IPR002129">
    <property type="entry name" value="PyrdxlP-dep_de-COase"/>
</dbReference>
<organism evidence="19 20">
    <name type="scientific">Amphibalanus amphitrite</name>
    <name type="common">Striped barnacle</name>
    <name type="synonym">Balanus amphitrite</name>
    <dbReference type="NCBI Taxonomy" id="1232801"/>
    <lineage>
        <taxon>Eukaryota</taxon>
        <taxon>Metazoa</taxon>
        <taxon>Ecdysozoa</taxon>
        <taxon>Arthropoda</taxon>
        <taxon>Crustacea</taxon>
        <taxon>Multicrustacea</taxon>
        <taxon>Cirripedia</taxon>
        <taxon>Thoracica</taxon>
        <taxon>Thoracicalcarea</taxon>
        <taxon>Balanomorpha</taxon>
        <taxon>Balanoidea</taxon>
        <taxon>Balanidae</taxon>
        <taxon>Amphibalaninae</taxon>
        <taxon>Amphibalanus</taxon>
    </lineage>
</organism>
<dbReference type="GO" id="GO:0019752">
    <property type="term" value="P:carboxylic acid metabolic process"/>
    <property type="evidence" value="ECO:0007669"/>
    <property type="project" value="InterPro"/>
</dbReference>
<dbReference type="AlphaFoldDB" id="A0A6A4WZM1"/>
<evidence type="ECO:0000313" key="19">
    <source>
        <dbReference type="EMBL" id="KAF0312527.1"/>
    </source>
</evidence>
<evidence type="ECO:0000256" key="10">
    <source>
        <dbReference type="ARBA" id="ARBA00023098"/>
    </source>
</evidence>
<keyword evidence="20" id="KW-1185">Reference proteome</keyword>
<accession>A0A6A4WZM1</accession>
<dbReference type="Gene3D" id="3.90.1150.10">
    <property type="entry name" value="Aspartate Aminotransferase, domain 1"/>
    <property type="match status" value="1"/>
</dbReference>
<evidence type="ECO:0000256" key="14">
    <source>
        <dbReference type="ARBA" id="ARBA00038965"/>
    </source>
</evidence>
<evidence type="ECO:0000256" key="1">
    <source>
        <dbReference type="ARBA" id="ARBA00001933"/>
    </source>
</evidence>
<dbReference type="SUPFAM" id="SSF53383">
    <property type="entry name" value="PLP-dependent transferases"/>
    <property type="match status" value="1"/>
</dbReference>
<dbReference type="InterPro" id="IPR015422">
    <property type="entry name" value="PyrdxlP-dep_Trfase_small"/>
</dbReference>
<keyword evidence="5" id="KW-0812">Transmembrane</keyword>
<evidence type="ECO:0000256" key="13">
    <source>
        <dbReference type="ARBA" id="ARBA00038302"/>
    </source>
</evidence>
<dbReference type="EMBL" id="VIIS01000163">
    <property type="protein sequence ID" value="KAF0312527.1"/>
    <property type="molecule type" value="Genomic_DNA"/>
</dbReference>
<dbReference type="GO" id="GO:0008117">
    <property type="term" value="F:sphinganine-1-phosphate aldolase activity"/>
    <property type="evidence" value="ECO:0007669"/>
    <property type="project" value="UniProtKB-EC"/>
</dbReference>
<keyword evidence="8" id="KW-0746">Sphingolipid metabolism</keyword>
<evidence type="ECO:0000256" key="11">
    <source>
        <dbReference type="ARBA" id="ARBA00023136"/>
    </source>
</evidence>
<dbReference type="Proteomes" id="UP000440578">
    <property type="component" value="Unassembled WGS sequence"/>
</dbReference>
<evidence type="ECO:0000256" key="8">
    <source>
        <dbReference type="ARBA" id="ARBA00022919"/>
    </source>
</evidence>
<dbReference type="FunFam" id="3.40.640.10:FF:000020">
    <property type="entry name" value="sphingosine-1-phosphate lyase 1"/>
    <property type="match status" value="1"/>
</dbReference>
<name>A0A6A4WZM1_AMPAM</name>
<comment type="subcellular location">
    <subcellularLocation>
        <location evidence="2">Endoplasmic reticulum membrane</location>
        <topology evidence="2">Single-pass membrane protein</topology>
    </subcellularLocation>
</comment>
<comment type="cofactor">
    <cofactor evidence="1 16 17">
        <name>pyridoxal 5'-phosphate</name>
        <dbReference type="ChEBI" id="CHEBI:597326"/>
    </cofactor>
</comment>
<gene>
    <name evidence="19" type="primary">Sply</name>
    <name evidence="19" type="ORF">FJT64_016731</name>
</gene>
<sequence length="565" mass="62138">MEAVRATCDLARCRLNELLADREPWQVAAGAAGATLAITWIWAQVHFSDEDISSRFKKRLFRLVRTIPAVRRKIEKETRHMQDNMNAEIVRMNAGMPFLRRLPDRGISAEQVLAEARRYCALGKFSYKEGCLSGTVYNGSADLTELMTQVYGLAAWSNPLHPDVFPGVRKMEAEIIRMCCQLFSGGPDSCGTVTSGGTESIIMAMKSCRDMAREERGITRPEVLVPFTAHAAFDKGAQLLRMKLIHIPVDPETSRVNVSKMKSYINSNTVMLVCSAPAFPHGNIDPIEEVGALGIKYGIPVHVDSCLGGFLVPFMKEAGFPVVPFDFSVPGVTSISADTHKYGFAPKGTSVILYSSQHMRHFQYFVQPDWPGGIYASPSMAGSRAGAVLAACWAALMYYGRQGYVETTRRIIETARFIEAECRQIPGIRIQGSPDVSVVAFASDQFNIYRLSDAMAQRGWNFNALQNPPCFHIAVTYCQTAVGVRERLVKDMRELTAEMLRAPADNANSGDVALYGMAASVPDRSLVSELAWCFVDSLYTTEEPAEADKPAPAEADKRAPAAGTQ</sequence>
<protein>
    <recommendedName>
        <fullName evidence="14">sphinganine-1-phosphate aldolase</fullName>
        <ecNumber evidence="14">4.1.2.27</ecNumber>
    </recommendedName>
    <alternativeName>
        <fullName evidence="15">Sphingosine-1-phosphate aldolase</fullName>
    </alternativeName>
</protein>
<evidence type="ECO:0000256" key="4">
    <source>
        <dbReference type="ARBA" id="ARBA00004991"/>
    </source>
</evidence>
<dbReference type="Gene3D" id="6.10.140.2150">
    <property type="match status" value="1"/>
</dbReference>
<evidence type="ECO:0000313" key="20">
    <source>
        <dbReference type="Proteomes" id="UP000440578"/>
    </source>
</evidence>
<dbReference type="InterPro" id="IPR015424">
    <property type="entry name" value="PyrdxlP-dep_Trfase"/>
</dbReference>
<keyword evidence="9" id="KW-1133">Transmembrane helix</keyword>
<evidence type="ECO:0000256" key="6">
    <source>
        <dbReference type="ARBA" id="ARBA00022824"/>
    </source>
</evidence>
<evidence type="ECO:0000256" key="16">
    <source>
        <dbReference type="PIRSR" id="PIRSR602129-50"/>
    </source>
</evidence>
<evidence type="ECO:0000256" key="9">
    <source>
        <dbReference type="ARBA" id="ARBA00022989"/>
    </source>
</evidence>
<keyword evidence="7 16" id="KW-0663">Pyridoxal phosphate</keyword>
<keyword evidence="10" id="KW-0443">Lipid metabolism</keyword>
<feature type="modified residue" description="N6-(pyridoxal phosphate)lysine" evidence="16">
    <location>
        <position position="341"/>
    </location>
</feature>
<dbReference type="PANTHER" id="PTHR42735">
    <property type="match status" value="1"/>
</dbReference>
<evidence type="ECO:0000256" key="17">
    <source>
        <dbReference type="RuleBase" id="RU000382"/>
    </source>
</evidence>
<comment type="caution">
    <text evidence="19">The sequence shown here is derived from an EMBL/GenBank/DDBJ whole genome shotgun (WGS) entry which is preliminary data.</text>
</comment>
<dbReference type="InterPro" id="IPR015421">
    <property type="entry name" value="PyrdxlP-dep_Trfase_major"/>
</dbReference>
<dbReference type="GO" id="GO:0030170">
    <property type="term" value="F:pyridoxal phosphate binding"/>
    <property type="evidence" value="ECO:0007669"/>
    <property type="project" value="InterPro"/>
</dbReference>
<keyword evidence="11" id="KW-0472">Membrane</keyword>
<dbReference type="OrthoDB" id="10254570at2759"/>
<dbReference type="FunFam" id="6.10.140.2150:FF:000001">
    <property type="entry name" value="Sphingosine-1-phosphate lyase 1"/>
    <property type="match status" value="1"/>
</dbReference>
<comment type="pathway">
    <text evidence="4">Sphingolipid metabolism.</text>
</comment>
<dbReference type="EC" id="4.1.2.27" evidence="14"/>
<dbReference type="Pfam" id="PF00282">
    <property type="entry name" value="Pyridoxal_deC"/>
    <property type="match status" value="1"/>
</dbReference>
<evidence type="ECO:0000256" key="12">
    <source>
        <dbReference type="ARBA" id="ARBA00023239"/>
    </source>
</evidence>
<proteinExistence type="inferred from homology"/>
<evidence type="ECO:0000256" key="2">
    <source>
        <dbReference type="ARBA" id="ARBA00004389"/>
    </source>
</evidence>
<dbReference type="GO" id="GO:0030149">
    <property type="term" value="P:sphingolipid catabolic process"/>
    <property type="evidence" value="ECO:0007669"/>
    <property type="project" value="TreeGrafter"/>
</dbReference>
<evidence type="ECO:0000256" key="3">
    <source>
        <dbReference type="ARBA" id="ARBA00004760"/>
    </source>
</evidence>
<dbReference type="PANTHER" id="PTHR42735:SF6">
    <property type="entry name" value="SPHINGOSINE-1-PHOSPHATE LYASE 1"/>
    <property type="match status" value="1"/>
</dbReference>
<feature type="region of interest" description="Disordered" evidence="18">
    <location>
        <begin position="542"/>
        <end position="565"/>
    </location>
</feature>
<evidence type="ECO:0000256" key="18">
    <source>
        <dbReference type="SAM" id="MobiDB-lite"/>
    </source>
</evidence>
<dbReference type="Gene3D" id="3.40.640.10">
    <property type="entry name" value="Type I PLP-dependent aspartate aminotransferase-like (Major domain)"/>
    <property type="match status" value="1"/>
</dbReference>
<evidence type="ECO:0000256" key="5">
    <source>
        <dbReference type="ARBA" id="ARBA00022692"/>
    </source>
</evidence>
<evidence type="ECO:0000256" key="7">
    <source>
        <dbReference type="ARBA" id="ARBA00022898"/>
    </source>
</evidence>
<keyword evidence="6" id="KW-0256">Endoplasmic reticulum</keyword>
<evidence type="ECO:0000256" key="15">
    <source>
        <dbReference type="ARBA" id="ARBA00042568"/>
    </source>
</evidence>
<dbReference type="GO" id="GO:0005789">
    <property type="term" value="C:endoplasmic reticulum membrane"/>
    <property type="evidence" value="ECO:0007669"/>
    <property type="project" value="UniProtKB-SubCell"/>
</dbReference>
<comment type="pathway">
    <text evidence="3">Lipid metabolism; sphingolipid metabolism.</text>
</comment>
<reference evidence="19 20" key="1">
    <citation type="submission" date="2019-07" db="EMBL/GenBank/DDBJ databases">
        <title>Draft genome assembly of a fouling barnacle, Amphibalanus amphitrite (Darwin, 1854): The first reference genome for Thecostraca.</title>
        <authorList>
            <person name="Kim W."/>
        </authorList>
    </citation>
    <scope>NUCLEOTIDE SEQUENCE [LARGE SCALE GENOMIC DNA]</scope>
    <source>
        <strain evidence="19">SNU_AA5</strain>
        <tissue evidence="19">Soma without cirri and trophi</tissue>
    </source>
</reference>
<keyword evidence="12 17" id="KW-0456">Lyase</keyword>
<feature type="compositionally biased region" description="Basic and acidic residues" evidence="18">
    <location>
        <begin position="546"/>
        <end position="559"/>
    </location>
</feature>
<dbReference type="InterPro" id="IPR050477">
    <property type="entry name" value="GrpII_AminoAcid_Decarb"/>
</dbReference>
<comment type="similarity">
    <text evidence="13">Belongs to the group II decarboxylase family. Sphingosine-1-phosphate lyase subfamily.</text>
</comment>